<protein>
    <recommendedName>
        <fullName evidence="2">GIY-YIG domain-containing protein</fullName>
    </recommendedName>
</protein>
<reference evidence="4" key="1">
    <citation type="submission" date="2017-09" db="EMBL/GenBank/DDBJ databases">
        <title>Depth-based differentiation of microbial function through sediment-hosted aquifers and enrichment of novel symbionts in the deep terrestrial subsurface.</title>
        <authorList>
            <person name="Probst A.J."/>
            <person name="Ladd B."/>
            <person name="Jarett J.K."/>
            <person name="Geller-Mcgrath D.E."/>
            <person name="Sieber C.M.K."/>
            <person name="Emerson J.B."/>
            <person name="Anantharaman K."/>
            <person name="Thomas B.C."/>
            <person name="Malmstrom R."/>
            <person name="Stieglmeier M."/>
            <person name="Klingl A."/>
            <person name="Woyke T."/>
            <person name="Ryan C.M."/>
            <person name="Banfield J.F."/>
        </authorList>
    </citation>
    <scope>NUCLEOTIDE SEQUENCE [LARGE SCALE GENOMIC DNA]</scope>
</reference>
<accession>A0A2M6XU10</accession>
<organism evidence="3 4">
    <name type="scientific">bacterium (Candidatus Gribaldobacteria) CG08_land_8_20_14_0_20_39_15</name>
    <dbReference type="NCBI Taxonomy" id="2014273"/>
    <lineage>
        <taxon>Bacteria</taxon>
        <taxon>Candidatus Gribaldobacteria</taxon>
    </lineage>
</organism>
<proteinExistence type="inferred from homology"/>
<evidence type="ECO:0000259" key="2">
    <source>
        <dbReference type="PROSITE" id="PS50164"/>
    </source>
</evidence>
<gene>
    <name evidence="3" type="ORF">COT20_02650</name>
</gene>
<dbReference type="InterPro" id="IPR035901">
    <property type="entry name" value="GIY-YIG_endonuc_sf"/>
</dbReference>
<sequence>MVLLSNRSYLYFLLCKDNSIYTGITNNIERRFLEHKNKKGGHYTSSREVVKIIYKEEYLTQQEALKRERQIKGWRREKKLALIK</sequence>
<dbReference type="EMBL" id="PEXQ01000065">
    <property type="protein sequence ID" value="PIU14596.1"/>
    <property type="molecule type" value="Genomic_DNA"/>
</dbReference>
<dbReference type="Gene3D" id="3.40.1440.10">
    <property type="entry name" value="GIY-YIG endonuclease"/>
    <property type="match status" value="1"/>
</dbReference>
<dbReference type="Pfam" id="PF01541">
    <property type="entry name" value="GIY-YIG"/>
    <property type="match status" value="1"/>
</dbReference>
<dbReference type="InterPro" id="IPR050190">
    <property type="entry name" value="UPF0213_domain"/>
</dbReference>
<comment type="similarity">
    <text evidence="1">Belongs to the UPF0213 family.</text>
</comment>
<dbReference type="SMART" id="SM00465">
    <property type="entry name" value="GIYc"/>
    <property type="match status" value="1"/>
</dbReference>
<dbReference type="PANTHER" id="PTHR34477">
    <property type="entry name" value="UPF0213 PROTEIN YHBQ"/>
    <property type="match status" value="1"/>
</dbReference>
<evidence type="ECO:0000313" key="4">
    <source>
        <dbReference type="Proteomes" id="UP000229784"/>
    </source>
</evidence>
<dbReference type="PROSITE" id="PS50164">
    <property type="entry name" value="GIY_YIG"/>
    <property type="match status" value="1"/>
</dbReference>
<comment type="caution">
    <text evidence="3">The sequence shown here is derived from an EMBL/GenBank/DDBJ whole genome shotgun (WGS) entry which is preliminary data.</text>
</comment>
<name>A0A2M6XU10_9BACT</name>
<dbReference type="SUPFAM" id="SSF82771">
    <property type="entry name" value="GIY-YIG endonuclease"/>
    <property type="match status" value="1"/>
</dbReference>
<evidence type="ECO:0000256" key="1">
    <source>
        <dbReference type="ARBA" id="ARBA00007435"/>
    </source>
</evidence>
<feature type="domain" description="GIY-YIG" evidence="2">
    <location>
        <begin position="6"/>
        <end position="81"/>
    </location>
</feature>
<evidence type="ECO:0000313" key="3">
    <source>
        <dbReference type="EMBL" id="PIU14596.1"/>
    </source>
</evidence>
<dbReference type="Proteomes" id="UP000229784">
    <property type="component" value="Unassembled WGS sequence"/>
</dbReference>
<dbReference type="AlphaFoldDB" id="A0A2M6XU10"/>
<dbReference type="InterPro" id="IPR000305">
    <property type="entry name" value="GIY-YIG_endonuc"/>
</dbReference>
<dbReference type="CDD" id="cd10456">
    <property type="entry name" value="GIY-YIG_UPF0213"/>
    <property type="match status" value="1"/>
</dbReference>
<dbReference type="PANTHER" id="PTHR34477:SF1">
    <property type="entry name" value="UPF0213 PROTEIN YHBQ"/>
    <property type="match status" value="1"/>
</dbReference>